<protein>
    <recommendedName>
        <fullName evidence="3">Factor H binding protein B domain-containing protein</fullName>
    </recommendedName>
</protein>
<evidence type="ECO:0000313" key="4">
    <source>
        <dbReference type="EMBL" id="CEM62614.1"/>
    </source>
</evidence>
<dbReference type="PROSITE" id="PS51257">
    <property type="entry name" value="PROKAR_LIPOPROTEIN"/>
    <property type="match status" value="1"/>
</dbReference>
<dbReference type="RefSeq" id="WP_044634872.1">
    <property type="nucleotide sequence ID" value="NZ_CDNC01000034.1"/>
</dbReference>
<reference evidence="5" key="1">
    <citation type="submission" date="2015-01" db="EMBL/GenBank/DDBJ databases">
        <authorList>
            <person name="Manzoor Shahid"/>
            <person name="Zubair Saima"/>
        </authorList>
    </citation>
    <scope>NUCLEOTIDE SEQUENCE [LARGE SCALE GENOMIC DNA]</scope>
    <source>
        <strain evidence="5">V1</strain>
    </source>
</reference>
<accession>A0A0B7GVB5</accession>
<keyword evidence="5" id="KW-1185">Reference proteome</keyword>
<proteinExistence type="predicted"/>
<dbReference type="EMBL" id="CDNC01000034">
    <property type="protein sequence ID" value="CEM62614.1"/>
    <property type="molecule type" value="Genomic_DNA"/>
</dbReference>
<feature type="chain" id="PRO_5002115433" description="Factor H binding protein B domain-containing protein" evidence="2">
    <location>
        <begin position="18"/>
        <end position="340"/>
    </location>
</feature>
<feature type="compositionally biased region" description="Pro residues" evidence="1">
    <location>
        <begin position="135"/>
        <end position="181"/>
    </location>
</feature>
<keyword evidence="2" id="KW-0732">Signal</keyword>
<evidence type="ECO:0000313" key="5">
    <source>
        <dbReference type="Proteomes" id="UP000042527"/>
    </source>
</evidence>
<dbReference type="InterPro" id="IPR049379">
    <property type="entry name" value="FhbB_dom"/>
</dbReference>
<feature type="region of interest" description="Disordered" evidence="1">
    <location>
        <begin position="129"/>
        <end position="185"/>
    </location>
</feature>
<dbReference type="InterPro" id="IPR049380">
    <property type="entry name" value="FhbB_dom_sf"/>
</dbReference>
<dbReference type="Gene3D" id="6.10.250.2300">
    <property type="match status" value="3"/>
</dbReference>
<organism evidence="4 5">
    <name type="scientific">Treponema phagedenis</name>
    <dbReference type="NCBI Taxonomy" id="162"/>
    <lineage>
        <taxon>Bacteria</taxon>
        <taxon>Pseudomonadati</taxon>
        <taxon>Spirochaetota</taxon>
        <taxon>Spirochaetia</taxon>
        <taxon>Spirochaetales</taxon>
        <taxon>Treponemataceae</taxon>
        <taxon>Treponema</taxon>
    </lineage>
</organism>
<feature type="domain" description="Factor H binding protein B" evidence="3">
    <location>
        <begin position="270"/>
        <end position="338"/>
    </location>
</feature>
<gene>
    <name evidence="4" type="ORF">TPHV1_40117</name>
</gene>
<evidence type="ECO:0000256" key="1">
    <source>
        <dbReference type="SAM" id="MobiDB-lite"/>
    </source>
</evidence>
<evidence type="ECO:0000259" key="3">
    <source>
        <dbReference type="Pfam" id="PF20813"/>
    </source>
</evidence>
<sequence length="340" mass="35409">MKKHAKIIGMGMMLVLAAVLVTGCPTPNTSKSGTSGSGSSSSGGSGGSGGNPSPKPTEAVQKMYDEALEEFATGLKNAPMPADVVADGIEKVNAHLASLGFHVVDKKSGTGLAQGTTVEQLKERFTLQEGAVGPGPGPNPNPGPGPGPNPNPGPGPGPNPNPGPGPGPGPNPNPGPGPGSQPPEVVQMQYDDAMQWLADVLKRSDLPADKLVAEVRNLNMDLSRFGWKVVDKKSGTGLAQGTTVEQLKERFTLQEDAVGPGSQPPEVVQMQYDDAMQRLADGLKRSDLPADEVVAGFRHVNMDLSRFGWKVVDKKSGTGLAKGTTVEQLKERFTLQKITE</sequence>
<dbReference type="Pfam" id="PF20813">
    <property type="entry name" value="FhbB"/>
    <property type="match status" value="2"/>
</dbReference>
<name>A0A0B7GVB5_TREPH</name>
<feature type="signal peptide" evidence="2">
    <location>
        <begin position="1"/>
        <end position="17"/>
    </location>
</feature>
<dbReference type="Proteomes" id="UP000042527">
    <property type="component" value="Unassembled WGS sequence"/>
</dbReference>
<feature type="domain" description="Factor H binding protein B" evidence="3">
    <location>
        <begin position="61"/>
        <end position="126"/>
    </location>
</feature>
<evidence type="ECO:0000256" key="2">
    <source>
        <dbReference type="SAM" id="SignalP"/>
    </source>
</evidence>
<feature type="compositionally biased region" description="Gly residues" evidence="1">
    <location>
        <begin position="41"/>
        <end position="50"/>
    </location>
</feature>
<dbReference type="AlphaFoldDB" id="A0A0B7GVB5"/>
<feature type="compositionally biased region" description="Low complexity" evidence="1">
    <location>
        <begin position="26"/>
        <end position="40"/>
    </location>
</feature>
<feature type="region of interest" description="Disordered" evidence="1">
    <location>
        <begin position="26"/>
        <end position="58"/>
    </location>
</feature>